<evidence type="ECO:0000259" key="10">
    <source>
        <dbReference type="PROSITE" id="PS51755"/>
    </source>
</evidence>
<evidence type="ECO:0000256" key="4">
    <source>
        <dbReference type="ARBA" id="ARBA00023015"/>
    </source>
</evidence>
<dbReference type="OrthoDB" id="9790442at2"/>
<evidence type="ECO:0000256" key="2">
    <source>
        <dbReference type="ARBA" id="ARBA00022553"/>
    </source>
</evidence>
<reference evidence="11 12" key="1">
    <citation type="submission" date="2019-01" db="EMBL/GenBank/DDBJ databases">
        <title>Chengkuizengella sp. nov., isolated from deep-sea sediment of East Pacific Ocean.</title>
        <authorList>
            <person name="Yang J."/>
            <person name="Lai Q."/>
            <person name="Shao Z."/>
        </authorList>
    </citation>
    <scope>NUCLEOTIDE SEQUENCE [LARGE SCALE GENOMIC DNA]</scope>
    <source>
        <strain evidence="11 12">YPA3-1-1</strain>
    </source>
</reference>
<feature type="domain" description="OmpR/PhoB-type" evidence="10">
    <location>
        <begin position="127"/>
        <end position="228"/>
    </location>
</feature>
<keyword evidence="12" id="KW-1185">Reference proteome</keyword>
<dbReference type="Pfam" id="PF00486">
    <property type="entry name" value="Trans_reg_C"/>
    <property type="match status" value="1"/>
</dbReference>
<evidence type="ECO:0000259" key="9">
    <source>
        <dbReference type="PROSITE" id="PS50110"/>
    </source>
</evidence>
<dbReference type="InterPro" id="IPR039420">
    <property type="entry name" value="WalR-like"/>
</dbReference>
<dbReference type="CDD" id="cd17574">
    <property type="entry name" value="REC_OmpR"/>
    <property type="match status" value="1"/>
</dbReference>
<accession>A0A6N9Q4Y8</accession>
<comment type="subcellular location">
    <subcellularLocation>
        <location evidence="1">Cytoplasm</location>
    </subcellularLocation>
</comment>
<dbReference type="InterPro" id="IPR011006">
    <property type="entry name" value="CheY-like_superfamily"/>
</dbReference>
<keyword evidence="2 7" id="KW-0597">Phosphoprotein</keyword>
<proteinExistence type="predicted"/>
<dbReference type="InterPro" id="IPR001789">
    <property type="entry name" value="Sig_transdc_resp-reg_receiver"/>
</dbReference>
<dbReference type="Gene3D" id="3.40.50.2300">
    <property type="match status" value="1"/>
</dbReference>
<dbReference type="InterPro" id="IPR036388">
    <property type="entry name" value="WH-like_DNA-bd_sf"/>
</dbReference>
<dbReference type="InterPro" id="IPR001867">
    <property type="entry name" value="OmpR/PhoB-type_DNA-bd"/>
</dbReference>
<dbReference type="Pfam" id="PF00072">
    <property type="entry name" value="Response_reg"/>
    <property type="match status" value="1"/>
</dbReference>
<evidence type="ECO:0000313" key="11">
    <source>
        <dbReference type="EMBL" id="NBI29915.1"/>
    </source>
</evidence>
<dbReference type="GO" id="GO:0000156">
    <property type="term" value="F:phosphorelay response regulator activity"/>
    <property type="evidence" value="ECO:0007669"/>
    <property type="project" value="TreeGrafter"/>
</dbReference>
<dbReference type="GO" id="GO:0006355">
    <property type="term" value="P:regulation of DNA-templated transcription"/>
    <property type="evidence" value="ECO:0007669"/>
    <property type="project" value="InterPro"/>
</dbReference>
<dbReference type="GO" id="GO:0000976">
    <property type="term" value="F:transcription cis-regulatory region binding"/>
    <property type="evidence" value="ECO:0007669"/>
    <property type="project" value="TreeGrafter"/>
</dbReference>
<dbReference type="Gene3D" id="1.10.10.10">
    <property type="entry name" value="Winged helix-like DNA-binding domain superfamily/Winged helix DNA-binding domain"/>
    <property type="match status" value="1"/>
</dbReference>
<name>A0A6N9Q4Y8_9BACL</name>
<dbReference type="EMBL" id="SIJB01000028">
    <property type="protein sequence ID" value="NBI29915.1"/>
    <property type="molecule type" value="Genomic_DNA"/>
</dbReference>
<dbReference type="InterPro" id="IPR016032">
    <property type="entry name" value="Sig_transdc_resp-reg_C-effctor"/>
</dbReference>
<evidence type="ECO:0000256" key="3">
    <source>
        <dbReference type="ARBA" id="ARBA00023012"/>
    </source>
</evidence>
<dbReference type="GO" id="GO:0005829">
    <property type="term" value="C:cytosol"/>
    <property type="evidence" value="ECO:0007669"/>
    <property type="project" value="TreeGrafter"/>
</dbReference>
<keyword evidence="4" id="KW-0805">Transcription regulation</keyword>
<dbReference type="SMART" id="SM00862">
    <property type="entry name" value="Trans_reg_C"/>
    <property type="match status" value="1"/>
</dbReference>
<protein>
    <submittedName>
        <fullName evidence="11">Response regulator transcription factor</fullName>
    </submittedName>
</protein>
<dbReference type="PANTHER" id="PTHR48111">
    <property type="entry name" value="REGULATOR OF RPOS"/>
    <property type="match status" value="1"/>
</dbReference>
<gene>
    <name evidence="11" type="ORF">ERL59_13195</name>
</gene>
<evidence type="ECO:0000256" key="1">
    <source>
        <dbReference type="ARBA" id="ARBA00004496"/>
    </source>
</evidence>
<evidence type="ECO:0000256" key="7">
    <source>
        <dbReference type="PROSITE-ProRule" id="PRU00169"/>
    </source>
</evidence>
<dbReference type="FunFam" id="3.40.50.2300:FF:000001">
    <property type="entry name" value="DNA-binding response regulator PhoB"/>
    <property type="match status" value="1"/>
</dbReference>
<evidence type="ECO:0000256" key="6">
    <source>
        <dbReference type="ARBA" id="ARBA00023163"/>
    </source>
</evidence>
<dbReference type="GO" id="GO:0032993">
    <property type="term" value="C:protein-DNA complex"/>
    <property type="evidence" value="ECO:0007669"/>
    <property type="project" value="TreeGrafter"/>
</dbReference>
<dbReference type="FunFam" id="1.10.10.10:FF:000018">
    <property type="entry name" value="DNA-binding response regulator ResD"/>
    <property type="match status" value="1"/>
</dbReference>
<dbReference type="CDD" id="cd00383">
    <property type="entry name" value="trans_reg_C"/>
    <property type="match status" value="1"/>
</dbReference>
<feature type="modified residue" description="4-aspartylphosphate" evidence="7">
    <location>
        <position position="54"/>
    </location>
</feature>
<evidence type="ECO:0000256" key="8">
    <source>
        <dbReference type="PROSITE-ProRule" id="PRU01091"/>
    </source>
</evidence>
<organism evidence="11 12">
    <name type="scientific">Chengkuizengella marina</name>
    <dbReference type="NCBI Taxonomy" id="2507566"/>
    <lineage>
        <taxon>Bacteria</taxon>
        <taxon>Bacillati</taxon>
        <taxon>Bacillota</taxon>
        <taxon>Bacilli</taxon>
        <taxon>Bacillales</taxon>
        <taxon>Paenibacillaceae</taxon>
        <taxon>Chengkuizengella</taxon>
    </lineage>
</organism>
<dbReference type="PROSITE" id="PS51755">
    <property type="entry name" value="OMPR_PHOB"/>
    <property type="match status" value="1"/>
</dbReference>
<feature type="DNA-binding region" description="OmpR/PhoB-type" evidence="8">
    <location>
        <begin position="127"/>
        <end position="228"/>
    </location>
</feature>
<keyword evidence="6" id="KW-0804">Transcription</keyword>
<keyword evidence="5 8" id="KW-0238">DNA-binding</keyword>
<dbReference type="SUPFAM" id="SSF52172">
    <property type="entry name" value="CheY-like"/>
    <property type="match status" value="1"/>
</dbReference>
<evidence type="ECO:0000256" key="5">
    <source>
        <dbReference type="ARBA" id="ARBA00023125"/>
    </source>
</evidence>
<keyword evidence="3" id="KW-0902">Two-component regulatory system</keyword>
<sequence>MRTILVLEDEMSIRSFITINLERKGYKVIEAETGEQALELLSGHNDSIDIALLDVMLPGIDGFEVCQKLREINERIGIIMLTARVQEVDRVHGLMSGADDYINKPFIPSELMARIYSLLRRMNVSIDELNKNNQELVTLIPDEKKIKRGDQLIDLTPTEFMILQFLRKQNGQAVSRDDLLDEVWGLDYPGDPKIVDVNMRRLRQKIEDNPSQPKWIETVWGYGYKWTGDTP</sequence>
<dbReference type="PROSITE" id="PS50110">
    <property type="entry name" value="RESPONSE_REGULATORY"/>
    <property type="match status" value="1"/>
</dbReference>
<comment type="caution">
    <text evidence="11">The sequence shown here is derived from an EMBL/GenBank/DDBJ whole genome shotgun (WGS) entry which is preliminary data.</text>
</comment>
<dbReference type="Gene3D" id="6.10.250.690">
    <property type="match status" value="1"/>
</dbReference>
<evidence type="ECO:0000313" key="12">
    <source>
        <dbReference type="Proteomes" id="UP000448943"/>
    </source>
</evidence>
<dbReference type="PANTHER" id="PTHR48111:SF54">
    <property type="entry name" value="STAGE 0 SPORULATION PROTEIN A HOMOLOG"/>
    <property type="match status" value="1"/>
</dbReference>
<feature type="domain" description="Response regulatory" evidence="9">
    <location>
        <begin position="3"/>
        <end position="119"/>
    </location>
</feature>
<dbReference type="RefSeq" id="WP_160646722.1">
    <property type="nucleotide sequence ID" value="NZ_SIJB01000028.1"/>
</dbReference>
<dbReference type="SMART" id="SM00448">
    <property type="entry name" value="REC"/>
    <property type="match status" value="1"/>
</dbReference>
<dbReference type="AlphaFoldDB" id="A0A6N9Q4Y8"/>
<dbReference type="Proteomes" id="UP000448943">
    <property type="component" value="Unassembled WGS sequence"/>
</dbReference>
<dbReference type="SUPFAM" id="SSF46894">
    <property type="entry name" value="C-terminal effector domain of the bipartite response regulators"/>
    <property type="match status" value="1"/>
</dbReference>